<comment type="pathway">
    <text evidence="1">Cell wall biogenesis; peptidoglycan biosynthesis.</text>
</comment>
<dbReference type="InterPro" id="IPR001264">
    <property type="entry name" value="Glyco_trans_51"/>
</dbReference>
<comment type="similarity">
    <text evidence="3">In the N-terminal section; belongs to the glycosyltransferase 51 family.</text>
</comment>
<evidence type="ECO:0000256" key="10">
    <source>
        <dbReference type="ARBA" id="ARBA00044770"/>
    </source>
</evidence>
<comment type="similarity">
    <text evidence="2">In the C-terminal section; belongs to the transpeptidase family.</text>
</comment>
<keyword evidence="17" id="KW-1185">Reference proteome</keyword>
<reference evidence="16 17" key="1">
    <citation type="submission" date="2021-01" db="EMBL/GenBank/DDBJ databases">
        <title>Carboxyliciviraga sp.nov., isolated from coastal sediments.</title>
        <authorList>
            <person name="Lu D."/>
            <person name="Zhang T."/>
        </authorList>
    </citation>
    <scope>NUCLEOTIDE SEQUENCE [LARGE SCALE GENOMIC DNA]</scope>
    <source>
        <strain evidence="16 17">N1Y132</strain>
    </source>
</reference>
<dbReference type="PANTHER" id="PTHR32282:SF15">
    <property type="entry name" value="PENICILLIN-BINDING PROTEIN 1C"/>
    <property type="match status" value="1"/>
</dbReference>
<evidence type="ECO:0000256" key="8">
    <source>
        <dbReference type="ARBA" id="ARBA00022801"/>
    </source>
</evidence>
<keyword evidence="6" id="KW-0328">Glycosyltransferase</keyword>
<dbReference type="Gene3D" id="3.40.710.10">
    <property type="entry name" value="DD-peptidase/beta-lactamase superfamily"/>
    <property type="match status" value="1"/>
</dbReference>
<dbReference type="Proteomes" id="UP000605676">
    <property type="component" value="Unassembled WGS sequence"/>
</dbReference>
<evidence type="ECO:0000256" key="9">
    <source>
        <dbReference type="ARBA" id="ARBA00023268"/>
    </source>
</evidence>
<keyword evidence="9" id="KW-0511">Multifunctional enzyme</keyword>
<dbReference type="PANTHER" id="PTHR32282">
    <property type="entry name" value="BINDING PROTEIN TRANSPEPTIDASE, PUTATIVE-RELATED"/>
    <property type="match status" value="1"/>
</dbReference>
<dbReference type="InterPro" id="IPR050396">
    <property type="entry name" value="Glycosyltr_51/Transpeptidase"/>
</dbReference>
<evidence type="ECO:0000313" key="16">
    <source>
        <dbReference type="EMBL" id="MBK3516572.1"/>
    </source>
</evidence>
<feature type="domain" description="Penicillin-binding C-terminal" evidence="15">
    <location>
        <begin position="704"/>
        <end position="789"/>
    </location>
</feature>
<comment type="catalytic activity">
    <reaction evidence="11">
        <text>[GlcNAc-(1-&gt;4)-Mur2Ac(oyl-L-Ala-gamma-D-Glu-L-Lys-D-Ala-D-Ala)](n)-di-trans,octa-cis-undecaprenyl diphosphate + beta-D-GlcNAc-(1-&gt;4)-Mur2Ac(oyl-L-Ala-gamma-D-Glu-L-Lys-D-Ala-D-Ala)-di-trans,octa-cis-undecaprenyl diphosphate = [GlcNAc-(1-&gt;4)-Mur2Ac(oyl-L-Ala-gamma-D-Glu-L-Lys-D-Ala-D-Ala)](n+1)-di-trans,octa-cis-undecaprenyl diphosphate + di-trans,octa-cis-undecaprenyl diphosphate + H(+)</text>
        <dbReference type="Rhea" id="RHEA:23708"/>
        <dbReference type="Rhea" id="RHEA-COMP:9602"/>
        <dbReference type="Rhea" id="RHEA-COMP:9603"/>
        <dbReference type="ChEBI" id="CHEBI:15378"/>
        <dbReference type="ChEBI" id="CHEBI:58405"/>
        <dbReference type="ChEBI" id="CHEBI:60033"/>
        <dbReference type="ChEBI" id="CHEBI:78435"/>
        <dbReference type="EC" id="2.4.99.28"/>
    </reaction>
</comment>
<evidence type="ECO:0000313" key="17">
    <source>
        <dbReference type="Proteomes" id="UP000605676"/>
    </source>
</evidence>
<dbReference type="EMBL" id="JAENRR010000007">
    <property type="protein sequence ID" value="MBK3516572.1"/>
    <property type="molecule type" value="Genomic_DNA"/>
</dbReference>
<evidence type="ECO:0000256" key="7">
    <source>
        <dbReference type="ARBA" id="ARBA00022679"/>
    </source>
</evidence>
<dbReference type="InterPro" id="IPR009647">
    <property type="entry name" value="PBP_C"/>
</dbReference>
<dbReference type="Gene3D" id="1.10.3810.10">
    <property type="entry name" value="Biosynthetic peptidoglycan transglycosylase-like"/>
    <property type="match status" value="1"/>
</dbReference>
<proteinExistence type="inferred from homology"/>
<dbReference type="Pfam" id="PF00905">
    <property type="entry name" value="Transpeptidase"/>
    <property type="match status" value="1"/>
</dbReference>
<keyword evidence="12" id="KW-0812">Transmembrane</keyword>
<dbReference type="SUPFAM" id="SSF53955">
    <property type="entry name" value="Lysozyme-like"/>
    <property type="match status" value="1"/>
</dbReference>
<keyword evidence="7" id="KW-0808">Transferase</keyword>
<evidence type="ECO:0000256" key="3">
    <source>
        <dbReference type="ARBA" id="ARBA00007739"/>
    </source>
</evidence>
<evidence type="ECO:0000259" key="14">
    <source>
        <dbReference type="Pfam" id="PF00912"/>
    </source>
</evidence>
<evidence type="ECO:0000256" key="11">
    <source>
        <dbReference type="ARBA" id="ARBA00049902"/>
    </source>
</evidence>
<evidence type="ECO:0000256" key="1">
    <source>
        <dbReference type="ARBA" id="ARBA00004752"/>
    </source>
</evidence>
<keyword evidence="8" id="KW-0378">Hydrolase</keyword>
<organism evidence="16 17">
    <name type="scientific">Carboxylicivirga marina</name>
    <dbReference type="NCBI Taxonomy" id="2800988"/>
    <lineage>
        <taxon>Bacteria</taxon>
        <taxon>Pseudomonadati</taxon>
        <taxon>Bacteroidota</taxon>
        <taxon>Bacteroidia</taxon>
        <taxon>Marinilabiliales</taxon>
        <taxon>Marinilabiliaceae</taxon>
        <taxon>Carboxylicivirga</taxon>
    </lineage>
</organism>
<feature type="transmembrane region" description="Helical" evidence="12">
    <location>
        <begin position="24"/>
        <end position="45"/>
    </location>
</feature>
<protein>
    <recommendedName>
        <fullName evidence="10">peptidoglycan glycosyltransferase</fullName>
        <ecNumber evidence="10">2.4.99.28</ecNumber>
    </recommendedName>
</protein>
<comment type="caution">
    <text evidence="16">The sequence shown here is derived from an EMBL/GenBank/DDBJ whole genome shotgun (WGS) entry which is preliminary data.</text>
</comment>
<sequence>MLNLTGFIILIAMKMAHLRGKKKMFWIILIVLFIAYYFCLPSQLFDTPYSSKLQSRNGELLSAHIADDGQWHFEAIDSVPHKFEQAIIHFEDEYFRYHPGFNPISLVRASYQNVSSGKIKSGGSTLSMQVIRLAFKRQRTIWNKLVETIQASRLEWRYSKDEILLIYSTHAPFGGNVVGIEAAAWRYFGRSAYELSWSESALLAVLPNAPALIHPGRNRDALLQKRNFLLNKLLNKSIIDSTEHYLGCAEPLPDNPLPLPNIAPHLLNTLNQNNSHNSHHSTLSKPLQERSNQIVENFYSIYRHNEIHNLAAIIINNHSGDVLAYTGNSSFNTHGHGHDVDIIQAQRSTGSTLKPFLYASAIDNGLILPEMLLADIPTYYSDFSPKNYTKQFDGAVPAHMALSRSLNVPFVRLQDDYGTDKFHALLRKLGITSINKPASHYGLSLILGGAETSLYELSSVYSSMARCLTTYTKQSAQYNATDIRSAQLTQSGNKHRDKLSFQPSVLSAASVYHTFEALTNVQRPEEETGWKNFSSGRNIAWKTGTSFGFRDAWAIGVTPEYTVGVWVGNASGEGRPGIIGGSAAAPVMFELYRTLPATTWFETPYDDMQTTAICRQSGHKSSQNCLDIDTVYIANVEHDRPVCPYHQLVHLSADKQYRVNADCYPQHQMNHTSWLVLPPVMAWYYQARNPLYKPLPPFMEGCHEQQHAIDIIYPQANAQLFVPREIDGQLGRIICKVTHRKASARLFWHLNNVYLGETSFQHQMEIIPDIGWHTLIITDEDGNSVSRRFERLGKGH</sequence>
<keyword evidence="4" id="KW-0121">Carboxypeptidase</keyword>
<evidence type="ECO:0000256" key="2">
    <source>
        <dbReference type="ARBA" id="ARBA00007090"/>
    </source>
</evidence>
<dbReference type="InterPro" id="IPR001460">
    <property type="entry name" value="PCN-bd_Tpept"/>
</dbReference>
<evidence type="ECO:0000259" key="13">
    <source>
        <dbReference type="Pfam" id="PF00905"/>
    </source>
</evidence>
<gene>
    <name evidence="16" type="primary">pbpC</name>
    <name evidence="16" type="ORF">JIV24_04400</name>
</gene>
<dbReference type="InterPro" id="IPR012338">
    <property type="entry name" value="Beta-lactam/transpept-like"/>
</dbReference>
<evidence type="ECO:0000256" key="5">
    <source>
        <dbReference type="ARBA" id="ARBA00022670"/>
    </source>
</evidence>
<keyword evidence="12" id="KW-0472">Membrane</keyword>
<evidence type="ECO:0000259" key="15">
    <source>
        <dbReference type="Pfam" id="PF06832"/>
    </source>
</evidence>
<dbReference type="InterPro" id="IPR023346">
    <property type="entry name" value="Lysozyme-like_dom_sf"/>
</dbReference>
<dbReference type="InterPro" id="IPR011815">
    <property type="entry name" value="PBP_1c"/>
</dbReference>
<dbReference type="Pfam" id="PF00912">
    <property type="entry name" value="Transgly"/>
    <property type="match status" value="1"/>
</dbReference>
<evidence type="ECO:0000256" key="4">
    <source>
        <dbReference type="ARBA" id="ARBA00022645"/>
    </source>
</evidence>
<feature type="domain" description="Glycosyl transferase family 51" evidence="14">
    <location>
        <begin position="75"/>
        <end position="233"/>
    </location>
</feature>
<dbReference type="Pfam" id="PF06832">
    <property type="entry name" value="BiPBP_C"/>
    <property type="match status" value="1"/>
</dbReference>
<feature type="domain" description="Penicillin-binding protein transpeptidase" evidence="13">
    <location>
        <begin position="311"/>
        <end position="570"/>
    </location>
</feature>
<keyword evidence="12" id="KW-1133">Transmembrane helix</keyword>
<dbReference type="SUPFAM" id="SSF56601">
    <property type="entry name" value="beta-lactamase/transpeptidase-like"/>
    <property type="match status" value="1"/>
</dbReference>
<dbReference type="EC" id="2.4.99.28" evidence="10"/>
<dbReference type="InterPro" id="IPR036950">
    <property type="entry name" value="PBP_transglycosylase"/>
</dbReference>
<dbReference type="NCBIfam" id="TIGR02073">
    <property type="entry name" value="PBP_1c"/>
    <property type="match status" value="1"/>
</dbReference>
<keyword evidence="5" id="KW-0645">Protease</keyword>
<accession>A0ABS1HFY2</accession>
<evidence type="ECO:0000256" key="6">
    <source>
        <dbReference type="ARBA" id="ARBA00022676"/>
    </source>
</evidence>
<evidence type="ECO:0000256" key="12">
    <source>
        <dbReference type="SAM" id="Phobius"/>
    </source>
</evidence>
<name>A0ABS1HFY2_9BACT</name>